<organism evidence="3 4">
    <name type="scientific">Brassica carinata</name>
    <name type="common">Ethiopian mustard</name>
    <name type="synonym">Abyssinian cabbage</name>
    <dbReference type="NCBI Taxonomy" id="52824"/>
    <lineage>
        <taxon>Eukaryota</taxon>
        <taxon>Viridiplantae</taxon>
        <taxon>Streptophyta</taxon>
        <taxon>Embryophyta</taxon>
        <taxon>Tracheophyta</taxon>
        <taxon>Spermatophyta</taxon>
        <taxon>Magnoliopsida</taxon>
        <taxon>eudicotyledons</taxon>
        <taxon>Gunneridae</taxon>
        <taxon>Pentapetalae</taxon>
        <taxon>rosids</taxon>
        <taxon>malvids</taxon>
        <taxon>Brassicales</taxon>
        <taxon>Brassicaceae</taxon>
        <taxon>Brassiceae</taxon>
        <taxon>Brassica</taxon>
    </lineage>
</organism>
<comment type="caution">
    <text evidence="3">The sequence shown here is derived from an EMBL/GenBank/DDBJ whole genome shotgun (WGS) entry which is preliminary data.</text>
</comment>
<feature type="region of interest" description="Disordered" evidence="1">
    <location>
        <begin position="1"/>
        <end position="29"/>
    </location>
</feature>
<evidence type="ECO:0000256" key="1">
    <source>
        <dbReference type="SAM" id="MobiDB-lite"/>
    </source>
</evidence>
<evidence type="ECO:0000313" key="4">
    <source>
        <dbReference type="Proteomes" id="UP000886595"/>
    </source>
</evidence>
<dbReference type="SUPFAM" id="SSF56219">
    <property type="entry name" value="DNase I-like"/>
    <property type="match status" value="1"/>
</dbReference>
<dbReference type="InterPro" id="IPR036691">
    <property type="entry name" value="Endo/exonu/phosph_ase_sf"/>
</dbReference>
<dbReference type="PANTHER" id="PTHR33710:SF79">
    <property type="entry name" value="OS06G0205337 PROTEIN"/>
    <property type="match status" value="1"/>
</dbReference>
<dbReference type="Gene3D" id="3.60.10.10">
    <property type="entry name" value="Endonuclease/exonuclease/phosphatase"/>
    <property type="match status" value="1"/>
</dbReference>
<feature type="region of interest" description="Disordered" evidence="1">
    <location>
        <begin position="133"/>
        <end position="157"/>
    </location>
</feature>
<protein>
    <recommendedName>
        <fullName evidence="2">Endonuclease/exonuclease/phosphatase domain-containing protein</fullName>
    </recommendedName>
</protein>
<gene>
    <name evidence="3" type="ORF">Bca52824_071064</name>
</gene>
<sequence>MAPKSRRFSDRIGQSQNPNLQWRERRKRSLSPIASARANETNQLQTPLHISYEARPLLERNLEITDYPAQAKIPSAEQVMNDLIEVTHQYTDVDDPIERATRMQRVAHGEEYNLMATTAANIIAAATSNLPRATDIPESSNARNSRRNQGTRRVSASPRVFLGASSGRRLLSQVHAGPARHETKNHEQTVLNETEELNLDLHYLVYPHNQGAGGLALFWKNDINLQVLSSSHNHIDTLIIFKDHSFHSTFVYGAPEIVKHQEVWQLLTDISETRNDKPWFLTGDFNEIVNNSEKTGGKIRPESPFTHFHSFLSTCDLFDVRHTGNYLSWRGTRHTHLFLCRLDRALANSTWSEKFPNGRSHYLQFEGSDHRPIINTFDTRKRKTNKIFRYDRRLGDNTEVKEIIDKMWKYFNHLQVADRISRCRKTTICRALWGSS</sequence>
<dbReference type="PANTHER" id="PTHR33710">
    <property type="entry name" value="BNAC02G09200D PROTEIN"/>
    <property type="match status" value="1"/>
</dbReference>
<reference evidence="3 4" key="1">
    <citation type="submission" date="2020-02" db="EMBL/GenBank/DDBJ databases">
        <authorList>
            <person name="Ma Q."/>
            <person name="Huang Y."/>
            <person name="Song X."/>
            <person name="Pei D."/>
        </authorList>
    </citation>
    <scope>NUCLEOTIDE SEQUENCE [LARGE SCALE GENOMIC DNA]</scope>
    <source>
        <strain evidence="3">Sxm20200214</strain>
        <tissue evidence="3">Leaf</tissue>
    </source>
</reference>
<accession>A0A8X7U2P2</accession>
<dbReference type="GO" id="GO:0003824">
    <property type="term" value="F:catalytic activity"/>
    <property type="evidence" value="ECO:0007669"/>
    <property type="project" value="InterPro"/>
</dbReference>
<name>A0A8X7U2P2_BRACI</name>
<feature type="domain" description="Endonuclease/exonuclease/phosphatase" evidence="2">
    <location>
        <begin position="182"/>
        <end position="370"/>
    </location>
</feature>
<proteinExistence type="predicted"/>
<dbReference type="EMBL" id="JAAMPC010000014">
    <property type="protein sequence ID" value="KAG2263985.1"/>
    <property type="molecule type" value="Genomic_DNA"/>
</dbReference>
<keyword evidence="4" id="KW-1185">Reference proteome</keyword>
<dbReference type="OrthoDB" id="1112386at2759"/>
<dbReference type="AlphaFoldDB" id="A0A8X7U2P2"/>
<evidence type="ECO:0000313" key="3">
    <source>
        <dbReference type="EMBL" id="KAG2263985.1"/>
    </source>
</evidence>
<dbReference type="Pfam" id="PF03372">
    <property type="entry name" value="Exo_endo_phos"/>
    <property type="match status" value="1"/>
</dbReference>
<dbReference type="InterPro" id="IPR005135">
    <property type="entry name" value="Endo/exonuclease/phosphatase"/>
</dbReference>
<evidence type="ECO:0000259" key="2">
    <source>
        <dbReference type="Pfam" id="PF03372"/>
    </source>
</evidence>
<dbReference type="Proteomes" id="UP000886595">
    <property type="component" value="Unassembled WGS sequence"/>
</dbReference>